<reference evidence="3 4" key="1">
    <citation type="submission" date="2019-12" db="EMBL/GenBank/DDBJ databases">
        <authorList>
            <person name="Alioto T."/>
            <person name="Alioto T."/>
            <person name="Gomez Garrido J."/>
        </authorList>
    </citation>
    <scope>NUCLEOTIDE SEQUENCE [LARGE SCALE GENOMIC DNA]</scope>
</reference>
<keyword evidence="2" id="KW-0802">TPR repeat</keyword>
<comment type="caution">
    <text evidence="3">The sequence shown here is derived from an EMBL/GenBank/DDBJ whole genome shotgun (WGS) entry which is preliminary data.</text>
</comment>
<feature type="non-terminal residue" evidence="3">
    <location>
        <position position="1"/>
    </location>
</feature>
<evidence type="ECO:0000256" key="1">
    <source>
        <dbReference type="ARBA" id="ARBA00022737"/>
    </source>
</evidence>
<keyword evidence="1" id="KW-0677">Repeat</keyword>
<organism evidence="3 4">
    <name type="scientific">Olea europaea subsp. europaea</name>
    <dbReference type="NCBI Taxonomy" id="158383"/>
    <lineage>
        <taxon>Eukaryota</taxon>
        <taxon>Viridiplantae</taxon>
        <taxon>Streptophyta</taxon>
        <taxon>Embryophyta</taxon>
        <taxon>Tracheophyta</taxon>
        <taxon>Spermatophyta</taxon>
        <taxon>Magnoliopsida</taxon>
        <taxon>eudicotyledons</taxon>
        <taxon>Gunneridae</taxon>
        <taxon>Pentapetalae</taxon>
        <taxon>asterids</taxon>
        <taxon>lamiids</taxon>
        <taxon>Lamiales</taxon>
        <taxon>Oleaceae</taxon>
        <taxon>Oleeae</taxon>
        <taxon>Olea</taxon>
    </lineage>
</organism>
<name>A0A8S0VHP0_OLEEU</name>
<dbReference type="OrthoDB" id="10523450at2759"/>
<evidence type="ECO:0000313" key="3">
    <source>
        <dbReference type="EMBL" id="CAA3033321.1"/>
    </source>
</evidence>
<dbReference type="AlphaFoldDB" id="A0A8S0VHP0"/>
<dbReference type="Proteomes" id="UP000594638">
    <property type="component" value="Unassembled WGS sequence"/>
</dbReference>
<dbReference type="InterPro" id="IPR044244">
    <property type="entry name" value="TTC27/Emw1"/>
</dbReference>
<dbReference type="PANTHER" id="PTHR16193">
    <property type="entry name" value="TETRATRICOPEPTIDE REPEAT PROTEIN 27"/>
    <property type="match status" value="1"/>
</dbReference>
<gene>
    <name evidence="3" type="ORF">OLEA9_A095890</name>
</gene>
<accession>A0A8S0VHP0</accession>
<dbReference type="PANTHER" id="PTHR16193:SF0">
    <property type="entry name" value="TETRATRICOPEPTIDE REPEAT PROTEIN 27"/>
    <property type="match status" value="1"/>
</dbReference>
<sequence>MHKLNNVDDSLLQQSHEICEESDVLMTPRFVADERNSESHEKEVETHAIAASQLKAVQQAVILAHCLAIEKSARSDELQKWEMAPYIEAIDSQQSSPYA</sequence>
<dbReference type="Gramene" id="OE9A095890T1">
    <property type="protein sequence ID" value="OE9A095890C1"/>
    <property type="gene ID" value="OE9A095890"/>
</dbReference>
<keyword evidence="4" id="KW-1185">Reference proteome</keyword>
<evidence type="ECO:0000256" key="2">
    <source>
        <dbReference type="ARBA" id="ARBA00022803"/>
    </source>
</evidence>
<protein>
    <submittedName>
        <fullName evidence="3">Tetratricopeptide repeat 27 homolog</fullName>
    </submittedName>
</protein>
<proteinExistence type="predicted"/>
<evidence type="ECO:0000313" key="4">
    <source>
        <dbReference type="Proteomes" id="UP000594638"/>
    </source>
</evidence>
<dbReference type="EMBL" id="CACTIH010010325">
    <property type="protein sequence ID" value="CAA3033321.1"/>
    <property type="molecule type" value="Genomic_DNA"/>
</dbReference>